<accession>A0A1I4M760</accession>
<dbReference type="InterPro" id="IPR042092">
    <property type="entry name" value="PsdUridine_s_RsuA/RluB/E/F_cat"/>
</dbReference>
<keyword evidence="8" id="KW-1185">Reference proteome</keyword>
<dbReference type="GO" id="GO:0005829">
    <property type="term" value="C:cytosol"/>
    <property type="evidence" value="ECO:0007669"/>
    <property type="project" value="UniProtKB-ARBA"/>
</dbReference>
<dbReference type="FunFam" id="3.30.70.580:FF:000005">
    <property type="entry name" value="Pseudouridine synthase"/>
    <property type="match status" value="1"/>
</dbReference>
<name>A0A1I4M760_9BACI</name>
<dbReference type="AlphaFoldDB" id="A0A1I4M760"/>
<evidence type="ECO:0000313" key="7">
    <source>
        <dbReference type="EMBL" id="SFL98966.1"/>
    </source>
</evidence>
<dbReference type="InterPro" id="IPR036986">
    <property type="entry name" value="S4_RNA-bd_sf"/>
</dbReference>
<evidence type="ECO:0000259" key="6">
    <source>
        <dbReference type="SMART" id="SM00363"/>
    </source>
</evidence>
<keyword evidence="2 4" id="KW-0694">RNA-binding</keyword>
<dbReference type="InterPro" id="IPR006145">
    <property type="entry name" value="PsdUridine_synth_RsuA/RluA"/>
</dbReference>
<dbReference type="EMBL" id="FOTY01000010">
    <property type="protein sequence ID" value="SFL98966.1"/>
    <property type="molecule type" value="Genomic_DNA"/>
</dbReference>
<dbReference type="Proteomes" id="UP000199668">
    <property type="component" value="Unassembled WGS sequence"/>
</dbReference>
<dbReference type="STRING" id="266892.SAMN04488054_11080"/>
<proteinExistence type="inferred from homology"/>
<dbReference type="CDD" id="cd00165">
    <property type="entry name" value="S4"/>
    <property type="match status" value="1"/>
</dbReference>
<dbReference type="SUPFAM" id="SSF55174">
    <property type="entry name" value="Alpha-L RNA-binding motif"/>
    <property type="match status" value="1"/>
</dbReference>
<sequence>MGKMEHEVKKMERLQKVIADAGVTSRRKAEKLIEEGRVKVNGSVVKEMGTKVTPNKDTVEVDHVPIDREEPVYYLLYKPKQVISAVSDDKNRSVVTDFFEEETRRIFPVGRLDYDTSGLLLMTNDGEFANLLMHPKNKVFKTYVAKVRGRPSKESLHRLQTGIELEGRKTAPAKVKIKSSNKKTNSSIVEISIHEGRNQQVRKMFEEIDHPVIKLKREKYGPLTLENLRPGEKRKLKPIEVKQLKEFAVT</sequence>
<evidence type="ECO:0000256" key="4">
    <source>
        <dbReference type="PROSITE-ProRule" id="PRU00182"/>
    </source>
</evidence>
<reference evidence="7 8" key="1">
    <citation type="submission" date="2016-10" db="EMBL/GenBank/DDBJ databases">
        <authorList>
            <person name="de Groot N.N."/>
        </authorList>
    </citation>
    <scope>NUCLEOTIDE SEQUENCE [LARGE SCALE GENOMIC DNA]</scope>
    <source>
        <strain evidence="7 8">CGMCC 1.6134</strain>
    </source>
</reference>
<gene>
    <name evidence="7" type="ORF">SAMN04488054_11080</name>
</gene>
<dbReference type="PANTHER" id="PTHR47683:SF2">
    <property type="entry name" value="RNA-BINDING S4 DOMAIN-CONTAINING PROTEIN"/>
    <property type="match status" value="1"/>
</dbReference>
<dbReference type="InterPro" id="IPR000748">
    <property type="entry name" value="PsdUridine_synth_RsuA/RluB/E/F"/>
</dbReference>
<dbReference type="GO" id="GO:0120159">
    <property type="term" value="F:rRNA pseudouridine synthase activity"/>
    <property type="evidence" value="ECO:0007669"/>
    <property type="project" value="UniProtKB-ARBA"/>
</dbReference>
<dbReference type="EC" id="5.4.99.-" evidence="5"/>
<dbReference type="NCBIfam" id="TIGR00093">
    <property type="entry name" value="pseudouridine synthase"/>
    <property type="match status" value="1"/>
</dbReference>
<comment type="similarity">
    <text evidence="1 5">Belongs to the pseudouridine synthase RsuA family.</text>
</comment>
<organism evidence="7 8">
    <name type="scientific">Salibacterium qingdaonense</name>
    <dbReference type="NCBI Taxonomy" id="266892"/>
    <lineage>
        <taxon>Bacteria</taxon>
        <taxon>Bacillati</taxon>
        <taxon>Bacillota</taxon>
        <taxon>Bacilli</taxon>
        <taxon>Bacillales</taxon>
        <taxon>Bacillaceae</taxon>
    </lineage>
</organism>
<keyword evidence="3 5" id="KW-0413">Isomerase</keyword>
<evidence type="ECO:0000256" key="5">
    <source>
        <dbReference type="RuleBase" id="RU003887"/>
    </source>
</evidence>
<evidence type="ECO:0000256" key="1">
    <source>
        <dbReference type="ARBA" id="ARBA00008348"/>
    </source>
</evidence>
<dbReference type="Gene3D" id="3.10.290.10">
    <property type="entry name" value="RNA-binding S4 domain"/>
    <property type="match status" value="1"/>
</dbReference>
<evidence type="ECO:0000256" key="3">
    <source>
        <dbReference type="ARBA" id="ARBA00023235"/>
    </source>
</evidence>
<dbReference type="CDD" id="cd02870">
    <property type="entry name" value="PseudoU_synth_RsuA_like"/>
    <property type="match status" value="1"/>
</dbReference>
<dbReference type="Pfam" id="PF00849">
    <property type="entry name" value="PseudoU_synth_2"/>
    <property type="match status" value="1"/>
</dbReference>
<dbReference type="InterPro" id="IPR020103">
    <property type="entry name" value="PsdUridine_synth_cat_dom_sf"/>
</dbReference>
<dbReference type="InterPro" id="IPR002942">
    <property type="entry name" value="S4_RNA-bd"/>
</dbReference>
<dbReference type="PROSITE" id="PS01149">
    <property type="entry name" value="PSI_RSU"/>
    <property type="match status" value="1"/>
</dbReference>
<dbReference type="PANTHER" id="PTHR47683">
    <property type="entry name" value="PSEUDOURIDINE SYNTHASE FAMILY PROTEIN-RELATED"/>
    <property type="match status" value="1"/>
</dbReference>
<feature type="domain" description="RNA-binding S4" evidence="6">
    <location>
        <begin position="12"/>
        <end position="70"/>
    </location>
</feature>
<dbReference type="GO" id="GO:0003723">
    <property type="term" value="F:RNA binding"/>
    <property type="evidence" value="ECO:0007669"/>
    <property type="project" value="UniProtKB-KW"/>
</dbReference>
<dbReference type="Gene3D" id="3.30.70.580">
    <property type="entry name" value="Pseudouridine synthase I, catalytic domain, N-terminal subdomain"/>
    <property type="match status" value="1"/>
</dbReference>
<dbReference type="SMART" id="SM00363">
    <property type="entry name" value="S4"/>
    <property type="match status" value="1"/>
</dbReference>
<dbReference type="InterPro" id="IPR050343">
    <property type="entry name" value="RsuA_PseudoU_synthase"/>
</dbReference>
<protein>
    <recommendedName>
        <fullName evidence="5">Pseudouridine synthase</fullName>
        <ecNumber evidence="5">5.4.99.-</ecNumber>
    </recommendedName>
</protein>
<dbReference type="FunFam" id="3.30.70.1560:FF:000001">
    <property type="entry name" value="Pseudouridine synthase"/>
    <property type="match status" value="1"/>
</dbReference>
<dbReference type="Gene3D" id="3.30.70.1560">
    <property type="entry name" value="Alpha-L RNA-binding motif"/>
    <property type="match status" value="1"/>
</dbReference>
<dbReference type="GO" id="GO:0000455">
    <property type="term" value="P:enzyme-directed rRNA pseudouridine synthesis"/>
    <property type="evidence" value="ECO:0007669"/>
    <property type="project" value="UniProtKB-ARBA"/>
</dbReference>
<dbReference type="FunFam" id="3.10.290.10:FF:000003">
    <property type="entry name" value="Pseudouridine synthase"/>
    <property type="match status" value="1"/>
</dbReference>
<dbReference type="InterPro" id="IPR018496">
    <property type="entry name" value="PsdUridine_synth_RsuA/RluB_CS"/>
</dbReference>
<dbReference type="PROSITE" id="PS50889">
    <property type="entry name" value="S4"/>
    <property type="match status" value="1"/>
</dbReference>
<evidence type="ECO:0000256" key="2">
    <source>
        <dbReference type="ARBA" id="ARBA00022884"/>
    </source>
</evidence>
<dbReference type="SUPFAM" id="SSF55120">
    <property type="entry name" value="Pseudouridine synthase"/>
    <property type="match status" value="1"/>
</dbReference>
<dbReference type="InterPro" id="IPR020094">
    <property type="entry name" value="TruA/RsuA/RluB/E/F_N"/>
</dbReference>
<dbReference type="Pfam" id="PF01479">
    <property type="entry name" value="S4"/>
    <property type="match status" value="1"/>
</dbReference>
<evidence type="ECO:0000313" key="8">
    <source>
        <dbReference type="Proteomes" id="UP000199668"/>
    </source>
</evidence>